<dbReference type="Pfam" id="PF08808">
    <property type="entry name" value="RES"/>
    <property type="match status" value="1"/>
</dbReference>
<protein>
    <submittedName>
        <fullName evidence="2">RES domain-containing protein</fullName>
    </submittedName>
</protein>
<evidence type="ECO:0000313" key="3">
    <source>
        <dbReference type="Proteomes" id="UP001146019"/>
    </source>
</evidence>
<evidence type="ECO:0000259" key="1">
    <source>
        <dbReference type="SMART" id="SM00953"/>
    </source>
</evidence>
<dbReference type="RefSeq" id="WP_266129917.1">
    <property type="nucleotide sequence ID" value="NZ_JAPKMY010000003.1"/>
</dbReference>
<dbReference type="Proteomes" id="UP001146019">
    <property type="component" value="Unassembled WGS sequence"/>
</dbReference>
<dbReference type="InterPro" id="IPR014914">
    <property type="entry name" value="RES_dom"/>
</dbReference>
<dbReference type="EMBL" id="JAPKMY010000003">
    <property type="protein sequence ID" value="MCX5467592.1"/>
    <property type="molecule type" value="Genomic_DNA"/>
</dbReference>
<gene>
    <name evidence="2" type="ORF">OSH00_07505</name>
</gene>
<organism evidence="2 3">
    <name type="scientific">Acinetobacter nematophilus</name>
    <dbReference type="NCBI Taxonomy" id="2994642"/>
    <lineage>
        <taxon>Bacteria</taxon>
        <taxon>Pseudomonadati</taxon>
        <taxon>Pseudomonadota</taxon>
        <taxon>Gammaproteobacteria</taxon>
        <taxon>Moraxellales</taxon>
        <taxon>Moraxellaceae</taxon>
        <taxon>Acinetobacter</taxon>
    </lineage>
</organism>
<evidence type="ECO:0000313" key="2">
    <source>
        <dbReference type="EMBL" id="MCX5467592.1"/>
    </source>
</evidence>
<accession>A0A9X3DTJ4</accession>
<proteinExistence type="predicted"/>
<name>A0A9X3DTJ4_9GAMM</name>
<dbReference type="SMART" id="SM00953">
    <property type="entry name" value="RES"/>
    <property type="match status" value="1"/>
</dbReference>
<keyword evidence="3" id="KW-1185">Reference proteome</keyword>
<sequence>MHKCCSNCFTDKTLKLKINQNGQISRCHYCGNSDSSAIHINDLYDFIAPLLEAISNSYIEYSNGVNIIEILLEDFVFFNNNTQAHTLINDALQDKPILLNKRFQKFSQDTVNEWYLFKHELIHNNRFFPQTKIYKNAFLESGNLFSIFTEVIEQLNYQINTSDTFFRARISDENLTHEKMGKPPKDKVSIGRANPDGISYLYIAENIETALTEVRPSNGQTVSIAQFKSISDINVINLRNPRRDISFLSLSLNDNFHNILKLVCLLEEFSKELSLPVLPTRSRLDYIPTQFITEFFKNLGKINGLMFTSSFGKGFNIVIFNDDLMNCVEAVAVQNYRVNSIELSHDIL</sequence>
<dbReference type="AlphaFoldDB" id="A0A9X3DTJ4"/>
<feature type="domain" description="RES" evidence="1">
    <location>
        <begin position="174"/>
        <end position="331"/>
    </location>
</feature>
<comment type="caution">
    <text evidence="2">The sequence shown here is derived from an EMBL/GenBank/DDBJ whole genome shotgun (WGS) entry which is preliminary data.</text>
</comment>
<reference evidence="2" key="1">
    <citation type="submission" date="2022-11" db="EMBL/GenBank/DDBJ databases">
        <title>Biodiversity and phylogenetic relationships of bacteria.</title>
        <authorList>
            <person name="Machado R.A.R."/>
            <person name="Bhat A."/>
            <person name="Loulou A."/>
            <person name="Kallel S."/>
        </authorList>
    </citation>
    <scope>NUCLEOTIDE SEQUENCE</scope>
    <source>
        <strain evidence="2">A-IN1</strain>
    </source>
</reference>